<keyword evidence="7" id="KW-1185">Reference proteome</keyword>
<dbReference type="FunFam" id="3.90.850.10:FF:000003">
    <property type="entry name" value="Fumarylacetoacetate hydrolase domain-containing 1"/>
    <property type="match status" value="1"/>
</dbReference>
<comment type="caution">
    <text evidence="5">The sequence shown here is derived from an EMBL/GenBank/DDBJ whole genome shotgun (WGS) entry which is preliminary data.</text>
</comment>
<evidence type="ECO:0000259" key="3">
    <source>
        <dbReference type="Pfam" id="PF01557"/>
    </source>
</evidence>
<dbReference type="Pfam" id="PF01557">
    <property type="entry name" value="FAA_hydrolase"/>
    <property type="match status" value="1"/>
</dbReference>
<dbReference type="GO" id="GO:0005739">
    <property type="term" value="C:mitochondrion"/>
    <property type="evidence" value="ECO:0007669"/>
    <property type="project" value="TreeGrafter"/>
</dbReference>
<sequence>MSYTAFRTAGRKIVAIGRNFADHAKELNNAVPTEPFFFLKPTTAYIDSGGIVEIPKGVIVHHEVELGVVIGREARDISRKDALRYVGGYALSIDMTARNLQDQAKGKGLPWSAAKGFDTFNPVGPFMYKTAIADPHNIRLWLKVNQQMKQDGNTADMIFKIPELIEHVSSIMRLEPGDLLLTGTPKGVGPLVAGDEVHAGLELADGTLLSEIKLAVQDRQGGYVHSQSG</sequence>
<evidence type="ECO:0000256" key="1">
    <source>
        <dbReference type="ARBA" id="ARBA00010211"/>
    </source>
</evidence>
<keyword evidence="2" id="KW-0479">Metal-binding</keyword>
<comment type="similarity">
    <text evidence="1">Belongs to the FAH family.</text>
</comment>
<reference evidence="4" key="3">
    <citation type="submission" date="2020-10" db="EMBL/GenBank/DDBJ databases">
        <authorList>
            <person name="Sedaghatjoo S."/>
        </authorList>
    </citation>
    <scope>NUCLEOTIDE SEQUENCE</scope>
    <source>
        <strain evidence="4">AZH3</strain>
    </source>
</reference>
<evidence type="ECO:0000313" key="6">
    <source>
        <dbReference type="Proteomes" id="UP000077671"/>
    </source>
</evidence>
<dbReference type="SUPFAM" id="SSF56529">
    <property type="entry name" value="FAH"/>
    <property type="match status" value="1"/>
</dbReference>
<feature type="domain" description="Fumarylacetoacetase-like C-terminal" evidence="3">
    <location>
        <begin position="12"/>
        <end position="202"/>
    </location>
</feature>
<name>A0A177TD51_9BASI</name>
<evidence type="ECO:0000313" key="4">
    <source>
        <dbReference type="EMBL" id="CAD6956486.1"/>
    </source>
</evidence>
<evidence type="ECO:0000313" key="7">
    <source>
        <dbReference type="Proteomes" id="UP000836402"/>
    </source>
</evidence>
<evidence type="ECO:0000256" key="2">
    <source>
        <dbReference type="ARBA" id="ARBA00022723"/>
    </source>
</evidence>
<dbReference type="AlphaFoldDB" id="A0A177TD51"/>
<proteinExistence type="inferred from homology"/>
<dbReference type="PANTHER" id="PTHR11820">
    <property type="entry name" value="ACYLPYRUVASE"/>
    <property type="match status" value="1"/>
</dbReference>
<dbReference type="InterPro" id="IPR036663">
    <property type="entry name" value="Fumarylacetoacetase_C_sf"/>
</dbReference>
<evidence type="ECO:0000313" key="5">
    <source>
        <dbReference type="EMBL" id="KAE8261246.1"/>
    </source>
</evidence>
<dbReference type="GO" id="GO:0019752">
    <property type="term" value="P:carboxylic acid metabolic process"/>
    <property type="evidence" value="ECO:0007669"/>
    <property type="project" value="UniProtKB-ARBA"/>
</dbReference>
<dbReference type="InterPro" id="IPR011234">
    <property type="entry name" value="Fumarylacetoacetase-like_C"/>
</dbReference>
<dbReference type="Proteomes" id="UP000836402">
    <property type="component" value="Unassembled WGS sequence"/>
</dbReference>
<dbReference type="EMBL" id="CAJHJG010006358">
    <property type="protein sequence ID" value="CAD6956486.1"/>
    <property type="molecule type" value="Genomic_DNA"/>
</dbReference>
<dbReference type="EMBL" id="LWDD02000393">
    <property type="protein sequence ID" value="KAE8261246.1"/>
    <property type="molecule type" value="Genomic_DNA"/>
</dbReference>
<organism evidence="5 6">
    <name type="scientific">Tilletia caries</name>
    <name type="common">wheat bunt fungus</name>
    <dbReference type="NCBI Taxonomy" id="13290"/>
    <lineage>
        <taxon>Eukaryota</taxon>
        <taxon>Fungi</taxon>
        <taxon>Dikarya</taxon>
        <taxon>Basidiomycota</taxon>
        <taxon>Ustilaginomycotina</taxon>
        <taxon>Exobasidiomycetes</taxon>
        <taxon>Tilletiales</taxon>
        <taxon>Tilletiaceae</taxon>
        <taxon>Tilletia</taxon>
    </lineage>
</organism>
<dbReference type="Gene3D" id="3.90.850.10">
    <property type="entry name" value="Fumarylacetoacetase-like, C-terminal domain"/>
    <property type="match status" value="1"/>
</dbReference>
<protein>
    <recommendedName>
        <fullName evidence="3">Fumarylacetoacetase-like C-terminal domain-containing protein</fullName>
    </recommendedName>
</protein>
<reference evidence="5" key="1">
    <citation type="submission" date="2016-04" db="EMBL/GenBank/DDBJ databases">
        <authorList>
            <person name="Nguyen H.D."/>
            <person name="Kesanakurti P."/>
            <person name="Cullis J."/>
            <person name="Levesque C.A."/>
            <person name="Hambleton S."/>
        </authorList>
    </citation>
    <scope>NUCLEOTIDE SEQUENCE</scope>
    <source>
        <strain evidence="5">DAOMC 238032</strain>
    </source>
</reference>
<dbReference type="GO" id="GO:0018773">
    <property type="term" value="F:acetylpyruvate hydrolase activity"/>
    <property type="evidence" value="ECO:0007669"/>
    <property type="project" value="TreeGrafter"/>
</dbReference>
<dbReference type="Proteomes" id="UP000077671">
    <property type="component" value="Unassembled WGS sequence"/>
</dbReference>
<accession>A0A177TD51</accession>
<gene>
    <name evidence="5" type="ORF">A4X03_0g3420</name>
    <name evidence="4" type="ORF">JKIAZH3_G2597</name>
</gene>
<dbReference type="GO" id="GO:0046872">
    <property type="term" value="F:metal ion binding"/>
    <property type="evidence" value="ECO:0007669"/>
    <property type="project" value="UniProtKB-KW"/>
</dbReference>
<reference evidence="5" key="2">
    <citation type="journal article" date="2019" name="IMA Fungus">
        <title>Genome sequencing and comparison of five Tilletia species to identify candidate genes for the detection of regulated species infecting wheat.</title>
        <authorList>
            <person name="Nguyen H.D.T."/>
            <person name="Sultana T."/>
            <person name="Kesanakurti P."/>
            <person name="Hambleton S."/>
        </authorList>
    </citation>
    <scope>NUCLEOTIDE SEQUENCE</scope>
    <source>
        <strain evidence="5">DAOMC 238032</strain>
    </source>
</reference>
<dbReference type="PANTHER" id="PTHR11820:SF7">
    <property type="entry name" value="ACYLPYRUVASE FAHD1, MITOCHONDRIAL"/>
    <property type="match status" value="1"/>
</dbReference>